<dbReference type="InterPro" id="IPR016187">
    <property type="entry name" value="CTDL_fold"/>
</dbReference>
<dbReference type="Gene3D" id="3.10.100.10">
    <property type="entry name" value="Mannose-Binding Protein A, subunit A"/>
    <property type="match status" value="1"/>
</dbReference>
<dbReference type="InterPro" id="IPR050828">
    <property type="entry name" value="C-type_lectin/matrix_domain"/>
</dbReference>
<name>A0A4D9DGC2_9SAUR</name>
<feature type="signal peptide" evidence="2">
    <location>
        <begin position="1"/>
        <end position="29"/>
    </location>
</feature>
<dbReference type="OrthoDB" id="418245at2759"/>
<proteinExistence type="predicted"/>
<dbReference type="GO" id="GO:0005886">
    <property type="term" value="C:plasma membrane"/>
    <property type="evidence" value="ECO:0007669"/>
    <property type="project" value="UniProtKB-SubCell"/>
</dbReference>
<feature type="domain" description="C-type lectin" evidence="3">
    <location>
        <begin position="82"/>
        <end position="194"/>
    </location>
</feature>
<comment type="subcellular location">
    <subcellularLocation>
        <location evidence="1">Cell membrane</location>
        <topology evidence="1">Single-pass type II membrane protein</topology>
    </subcellularLocation>
</comment>
<dbReference type="PROSITE" id="PS50041">
    <property type="entry name" value="C_TYPE_LECTIN_2"/>
    <property type="match status" value="1"/>
</dbReference>
<dbReference type="AlphaFoldDB" id="A0A4D9DGC2"/>
<dbReference type="InterPro" id="IPR016186">
    <property type="entry name" value="C-type_lectin-like/link_sf"/>
</dbReference>
<dbReference type="PANTHER" id="PTHR45710:SF26">
    <property type="entry name" value="RH26557P"/>
    <property type="match status" value="1"/>
</dbReference>
<gene>
    <name evidence="4" type="ORF">DR999_PMT21861</name>
</gene>
<dbReference type="SMART" id="SM00034">
    <property type="entry name" value="CLECT"/>
    <property type="match status" value="1"/>
</dbReference>
<evidence type="ECO:0000256" key="1">
    <source>
        <dbReference type="ARBA" id="ARBA00004401"/>
    </source>
</evidence>
<dbReference type="STRING" id="55544.A0A4D9DGC2"/>
<organism evidence="4 5">
    <name type="scientific">Platysternon megacephalum</name>
    <name type="common">big-headed turtle</name>
    <dbReference type="NCBI Taxonomy" id="55544"/>
    <lineage>
        <taxon>Eukaryota</taxon>
        <taxon>Metazoa</taxon>
        <taxon>Chordata</taxon>
        <taxon>Craniata</taxon>
        <taxon>Vertebrata</taxon>
        <taxon>Euteleostomi</taxon>
        <taxon>Archelosauria</taxon>
        <taxon>Testudinata</taxon>
        <taxon>Testudines</taxon>
        <taxon>Cryptodira</taxon>
        <taxon>Durocryptodira</taxon>
        <taxon>Testudinoidea</taxon>
        <taxon>Platysternidae</taxon>
        <taxon>Platysternon</taxon>
    </lineage>
</organism>
<dbReference type="Proteomes" id="UP000297703">
    <property type="component" value="Unassembled WGS sequence"/>
</dbReference>
<keyword evidence="5" id="KW-1185">Reference proteome</keyword>
<dbReference type="EMBL" id="QXTE01000693">
    <property type="protein sequence ID" value="TFJ96354.1"/>
    <property type="molecule type" value="Genomic_DNA"/>
</dbReference>
<keyword evidence="2" id="KW-0732">Signal</keyword>
<comment type="caution">
    <text evidence="4">The sequence shown here is derived from an EMBL/GenBank/DDBJ whole genome shotgun (WGS) entry which is preliminary data.</text>
</comment>
<evidence type="ECO:0000313" key="5">
    <source>
        <dbReference type="Proteomes" id="UP000297703"/>
    </source>
</evidence>
<feature type="chain" id="PRO_5020026298" evidence="2">
    <location>
        <begin position="30"/>
        <end position="198"/>
    </location>
</feature>
<dbReference type="SUPFAM" id="SSF56436">
    <property type="entry name" value="C-type lectin-like"/>
    <property type="match status" value="2"/>
</dbReference>
<reference evidence="4 5" key="2">
    <citation type="submission" date="2019-04" db="EMBL/GenBank/DDBJ databases">
        <title>The genome sequence of big-headed turtle.</title>
        <authorList>
            <person name="Gong S."/>
        </authorList>
    </citation>
    <scope>NUCLEOTIDE SEQUENCE [LARGE SCALE GENOMIC DNA]</scope>
    <source>
        <strain evidence="4">DO16091913</strain>
        <tissue evidence="4">Muscle</tissue>
    </source>
</reference>
<accession>A0A4D9DGC2</accession>
<reference evidence="4 5" key="1">
    <citation type="submission" date="2019-04" db="EMBL/GenBank/DDBJ databases">
        <title>Draft genome of the big-headed turtle Platysternon megacephalum.</title>
        <authorList>
            <person name="Gong S."/>
        </authorList>
    </citation>
    <scope>NUCLEOTIDE SEQUENCE [LARGE SCALE GENOMIC DNA]</scope>
    <source>
        <strain evidence="4">DO16091913</strain>
        <tissue evidence="4">Muscle</tissue>
    </source>
</reference>
<protein>
    <submittedName>
        <fullName evidence="4">Plexin-B3</fullName>
    </submittedName>
</protein>
<dbReference type="InterPro" id="IPR001304">
    <property type="entry name" value="C-type_lectin-like"/>
</dbReference>
<evidence type="ECO:0000313" key="4">
    <source>
        <dbReference type="EMBL" id="TFJ96354.1"/>
    </source>
</evidence>
<evidence type="ECO:0000256" key="2">
    <source>
        <dbReference type="SAM" id="SignalP"/>
    </source>
</evidence>
<dbReference type="PANTHER" id="PTHR45710">
    <property type="entry name" value="C-TYPE LECTIN DOMAIN-CONTAINING PROTEIN 180"/>
    <property type="match status" value="1"/>
</dbReference>
<dbReference type="Pfam" id="PF00059">
    <property type="entry name" value="Lectin_C"/>
    <property type="match status" value="1"/>
</dbReference>
<evidence type="ECO:0000259" key="3">
    <source>
        <dbReference type="PROSITE" id="PS50041"/>
    </source>
</evidence>
<sequence>MATLRWLPGCLGPFLVSLLVGSPIPVASSAVRSCPCTQGCCPAGWYQYRDSCYYPVTATKGWWKAEVWPPPGAEGLVWPRGATTDCKDLVEGAHLASVHSAEENNFIYHLMGTPQDSEKKEAYWLGGRRDSQGQPEGSGSWRWTDGSAWLYDNFGNGKTDRITAKSFVASWKFNQDSITWDNYEASLEFMSVCKRSLD</sequence>